<dbReference type="EMBL" id="FOVR01000007">
    <property type="protein sequence ID" value="SFO52070.1"/>
    <property type="molecule type" value="Genomic_DNA"/>
</dbReference>
<protein>
    <recommendedName>
        <fullName evidence="2 5">Basal-body rod modification protein FlgD</fullName>
    </recommendedName>
</protein>
<keyword evidence="8" id="KW-0969">Cilium</keyword>
<evidence type="ECO:0000313" key="8">
    <source>
        <dbReference type="EMBL" id="SFO52070.1"/>
    </source>
</evidence>
<evidence type="ECO:0000256" key="3">
    <source>
        <dbReference type="ARBA" id="ARBA00022795"/>
    </source>
</evidence>
<keyword evidence="9" id="KW-1185">Reference proteome</keyword>
<dbReference type="OrthoDB" id="9785233at2"/>
<dbReference type="AlphaFoldDB" id="A0A1I5HVS0"/>
<dbReference type="InterPro" id="IPR025965">
    <property type="entry name" value="FlgD/Vpr_Ig-like"/>
</dbReference>
<accession>A0A1I5HVS0</accession>
<evidence type="ECO:0000259" key="7">
    <source>
        <dbReference type="Pfam" id="PF13861"/>
    </source>
</evidence>
<reference evidence="8 9" key="1">
    <citation type="submission" date="2016-10" db="EMBL/GenBank/DDBJ databases">
        <authorList>
            <person name="de Groot N.N."/>
        </authorList>
    </citation>
    <scope>NUCLEOTIDE SEQUENCE [LARGE SCALE GENOMIC DNA]</scope>
    <source>
        <strain evidence="8 9">CGMCC 1.9157</strain>
    </source>
</reference>
<gene>
    <name evidence="8" type="ORF">SAMN04488056_107147</name>
</gene>
<feature type="domain" description="FlgD/Vpr Ig-like" evidence="6">
    <location>
        <begin position="107"/>
        <end position="169"/>
    </location>
</feature>
<dbReference type="STRING" id="655353.SAMN04488056_107147"/>
<keyword evidence="8" id="KW-0966">Cell projection</keyword>
<evidence type="ECO:0000313" key="9">
    <source>
        <dbReference type="Proteomes" id="UP000199236"/>
    </source>
</evidence>
<evidence type="ECO:0000256" key="4">
    <source>
        <dbReference type="ARBA" id="ARBA00024746"/>
    </source>
</evidence>
<dbReference type="RefSeq" id="WP_090073397.1">
    <property type="nucleotide sequence ID" value="NZ_FOVR01000007.1"/>
</dbReference>
<dbReference type="Proteomes" id="UP000199236">
    <property type="component" value="Unassembled WGS sequence"/>
</dbReference>
<keyword evidence="8" id="KW-0282">Flagellum</keyword>
<dbReference type="InterPro" id="IPR005648">
    <property type="entry name" value="FlgD"/>
</dbReference>
<proteinExistence type="inferred from homology"/>
<name>A0A1I5HVS0_9HYPH</name>
<comment type="function">
    <text evidence="4 5">Required for flagellar hook formation. May act as a scaffolding protein.</text>
</comment>
<evidence type="ECO:0000256" key="1">
    <source>
        <dbReference type="ARBA" id="ARBA00010577"/>
    </source>
</evidence>
<dbReference type="GO" id="GO:0044781">
    <property type="term" value="P:bacterial-type flagellum organization"/>
    <property type="evidence" value="ECO:0007669"/>
    <property type="project" value="UniProtKB-UniRule"/>
</dbReference>
<dbReference type="Pfam" id="PF03963">
    <property type="entry name" value="FlgD"/>
    <property type="match status" value="1"/>
</dbReference>
<keyword evidence="3 5" id="KW-1005">Bacterial flagellum biogenesis</keyword>
<comment type="similarity">
    <text evidence="1 5">Belongs to the FlgD family.</text>
</comment>
<evidence type="ECO:0000256" key="5">
    <source>
        <dbReference type="RuleBase" id="RU362076"/>
    </source>
</evidence>
<dbReference type="Pfam" id="PF13860">
    <property type="entry name" value="FlgD_ig"/>
    <property type="match status" value="1"/>
</dbReference>
<sequence length="223" mass="23717">MTSIGSITSQAVTSASADSSSLIQNYETFLTVLTTQIQHQDPMDPMDSSQFTQQLVQFSGVEQQIKSNEQLENLASMMTSSNALGVLNFVGTTVKVDGSQSYLNDFGSTSYSFSSDAAGTADISIRTLDGNTVYTTNDVNITEGEQTFTWNGTDNSGNRLPKGTYVIHFDTANEDGGTEVTIDTDTVGVVSDVDLSSSVPMLMVNGQAIQTSQIKSVGIDPDA</sequence>
<feature type="domain" description="FlgD Tudor-like" evidence="7">
    <location>
        <begin position="81"/>
        <end position="215"/>
    </location>
</feature>
<organism evidence="8 9">
    <name type="scientific">Cohaesibacter marisflavi</name>
    <dbReference type="NCBI Taxonomy" id="655353"/>
    <lineage>
        <taxon>Bacteria</taxon>
        <taxon>Pseudomonadati</taxon>
        <taxon>Pseudomonadota</taxon>
        <taxon>Alphaproteobacteria</taxon>
        <taxon>Hyphomicrobiales</taxon>
        <taxon>Cohaesibacteraceae</taxon>
    </lineage>
</organism>
<dbReference type="InterPro" id="IPR025963">
    <property type="entry name" value="FLgD_Tudor"/>
</dbReference>
<dbReference type="Pfam" id="PF13861">
    <property type="entry name" value="FLgD_tudor"/>
    <property type="match status" value="1"/>
</dbReference>
<dbReference type="Gene3D" id="2.60.40.4070">
    <property type="match status" value="1"/>
</dbReference>
<dbReference type="Gene3D" id="2.30.30.910">
    <property type="match status" value="1"/>
</dbReference>
<evidence type="ECO:0000259" key="6">
    <source>
        <dbReference type="Pfam" id="PF13860"/>
    </source>
</evidence>
<evidence type="ECO:0000256" key="2">
    <source>
        <dbReference type="ARBA" id="ARBA00016013"/>
    </source>
</evidence>